<keyword evidence="1" id="KW-0597">Phosphoprotein</keyword>
<evidence type="ECO:0000256" key="2">
    <source>
        <dbReference type="ARBA" id="ARBA00022679"/>
    </source>
</evidence>
<evidence type="ECO:0000256" key="3">
    <source>
        <dbReference type="ARBA" id="ARBA00022777"/>
    </source>
</evidence>
<dbReference type="OrthoDB" id="1634477at2"/>
<comment type="caution">
    <text evidence="5">The sequence shown here is derived from an EMBL/GenBank/DDBJ whole genome shotgun (WGS) entry which is preliminary data.</text>
</comment>
<evidence type="ECO:0000259" key="4">
    <source>
        <dbReference type="Pfam" id="PF14689"/>
    </source>
</evidence>
<gene>
    <name evidence="5" type="primary">spo0B</name>
    <name evidence="5" type="ORF">MOMUL_19570</name>
</gene>
<accession>A0A151AVW9</accession>
<organism evidence="5 6">
    <name type="scientific">Moorella mulderi DSM 14980</name>
    <dbReference type="NCBI Taxonomy" id="1122241"/>
    <lineage>
        <taxon>Bacteria</taxon>
        <taxon>Bacillati</taxon>
        <taxon>Bacillota</taxon>
        <taxon>Clostridia</taxon>
        <taxon>Neomoorellales</taxon>
        <taxon>Neomoorellaceae</taxon>
        <taxon>Neomoorella</taxon>
    </lineage>
</organism>
<keyword evidence="3" id="KW-0418">Kinase</keyword>
<evidence type="ECO:0000313" key="6">
    <source>
        <dbReference type="Proteomes" id="UP000075670"/>
    </source>
</evidence>
<dbReference type="EMBL" id="LTBC01000007">
    <property type="protein sequence ID" value="KYH31814.1"/>
    <property type="molecule type" value="Genomic_DNA"/>
</dbReference>
<dbReference type="PATRIC" id="fig|1122241.3.peg.2084"/>
<sequence>MTWQAAQIISLLRWQRHDILNHLQVISGYLQLQKSDRALSYLQEVIVQIEQVGRLMRLKQPELALASLLKMEQAAARGITLTIAVHTAMENVALDDKEALTLWEAAWDLALALAGEGNTLQVSLTEVEEGYYLSFKAVVPAIVPAGAVNYLAGLAGRRQIPFTWEPEKGEMGLLLRKQLKPILA</sequence>
<feature type="domain" description="SpoOB alpha-helical" evidence="4">
    <location>
        <begin position="4"/>
        <end position="57"/>
    </location>
</feature>
<dbReference type="Gene3D" id="1.10.287.130">
    <property type="match status" value="1"/>
</dbReference>
<dbReference type="Proteomes" id="UP000075670">
    <property type="component" value="Unassembled WGS sequence"/>
</dbReference>
<dbReference type="SUPFAM" id="SSF55890">
    <property type="entry name" value="Sporulation response regulatory protein Spo0B"/>
    <property type="match status" value="1"/>
</dbReference>
<dbReference type="EC" id="2.7.-.-" evidence="5"/>
<dbReference type="RefSeq" id="WP_062284472.1">
    <property type="nucleotide sequence ID" value="NZ_LTBC01000007.1"/>
</dbReference>
<reference evidence="5 6" key="1">
    <citation type="submission" date="2016-02" db="EMBL/GenBank/DDBJ databases">
        <title>Genome sequence of Moorella mulderi DSM 14980.</title>
        <authorList>
            <person name="Poehlein A."/>
            <person name="Daniel R."/>
        </authorList>
    </citation>
    <scope>NUCLEOTIDE SEQUENCE [LARGE SCALE GENOMIC DNA]</scope>
    <source>
        <strain evidence="5 6">DSM 14980</strain>
    </source>
</reference>
<keyword evidence="2 5" id="KW-0808">Transferase</keyword>
<dbReference type="AlphaFoldDB" id="A0A151AVW9"/>
<proteinExistence type="predicted"/>
<evidence type="ECO:0000313" key="5">
    <source>
        <dbReference type="EMBL" id="KYH31814.1"/>
    </source>
</evidence>
<dbReference type="InterPro" id="IPR039506">
    <property type="entry name" value="SPOB_a"/>
</dbReference>
<dbReference type="GO" id="GO:0000155">
    <property type="term" value="F:phosphorelay sensor kinase activity"/>
    <property type="evidence" value="ECO:0007669"/>
    <property type="project" value="InterPro"/>
</dbReference>
<evidence type="ECO:0000256" key="1">
    <source>
        <dbReference type="ARBA" id="ARBA00022553"/>
    </source>
</evidence>
<protein>
    <submittedName>
        <fullName evidence="5">Sporulation initiation phosphotransferase B</fullName>
        <ecNumber evidence="5">2.7.-.-</ecNumber>
    </submittedName>
</protein>
<name>A0A151AVW9_9FIRM</name>
<keyword evidence="6" id="KW-1185">Reference proteome</keyword>
<dbReference type="InterPro" id="IPR016120">
    <property type="entry name" value="Sig_transdc_His_kin_SpoOB"/>
</dbReference>
<dbReference type="Pfam" id="PF14689">
    <property type="entry name" value="SPOB_a"/>
    <property type="match status" value="1"/>
</dbReference>